<dbReference type="Proteomes" id="UP000247702">
    <property type="component" value="Unassembled WGS sequence"/>
</dbReference>
<protein>
    <submittedName>
        <fullName evidence="1">Uncharacterized protein</fullName>
    </submittedName>
</protein>
<proteinExistence type="predicted"/>
<gene>
    <name evidence="1" type="ORF">RclHR1_05890007</name>
</gene>
<dbReference type="AlphaFoldDB" id="A0A2Z6RPM0"/>
<dbReference type="EMBL" id="BEXD01003969">
    <property type="protein sequence ID" value="GBC04806.1"/>
    <property type="molecule type" value="Genomic_DNA"/>
</dbReference>
<sequence>MRVLTAHFITASYNHTKLDISTQSLGRLKMMPESKRRKVYTICEHLMGMVVCKLQTKFTSHTAKIHHSQRNLSF</sequence>
<evidence type="ECO:0000313" key="1">
    <source>
        <dbReference type="EMBL" id="GBC04806.1"/>
    </source>
</evidence>
<evidence type="ECO:0000313" key="2">
    <source>
        <dbReference type="Proteomes" id="UP000247702"/>
    </source>
</evidence>
<name>A0A2Z6RPM0_9GLOM</name>
<reference evidence="1 2" key="1">
    <citation type="submission" date="2017-11" db="EMBL/GenBank/DDBJ databases">
        <title>The genome of Rhizophagus clarus HR1 reveals common genetic basis of auxotrophy among arbuscular mycorrhizal fungi.</title>
        <authorList>
            <person name="Kobayashi Y."/>
        </authorList>
    </citation>
    <scope>NUCLEOTIDE SEQUENCE [LARGE SCALE GENOMIC DNA]</scope>
    <source>
        <strain evidence="1 2">HR1</strain>
    </source>
</reference>
<keyword evidence="2" id="KW-1185">Reference proteome</keyword>
<accession>A0A2Z6RPM0</accession>
<organism evidence="1 2">
    <name type="scientific">Rhizophagus clarus</name>
    <dbReference type="NCBI Taxonomy" id="94130"/>
    <lineage>
        <taxon>Eukaryota</taxon>
        <taxon>Fungi</taxon>
        <taxon>Fungi incertae sedis</taxon>
        <taxon>Mucoromycota</taxon>
        <taxon>Glomeromycotina</taxon>
        <taxon>Glomeromycetes</taxon>
        <taxon>Glomerales</taxon>
        <taxon>Glomeraceae</taxon>
        <taxon>Rhizophagus</taxon>
    </lineage>
</organism>
<comment type="caution">
    <text evidence="1">The sequence shown here is derived from an EMBL/GenBank/DDBJ whole genome shotgun (WGS) entry which is preliminary data.</text>
</comment>